<dbReference type="Proteomes" id="UP000218263">
    <property type="component" value="Chromosome"/>
</dbReference>
<dbReference type="RefSeq" id="WP_096352402.1">
    <property type="nucleotide sequence ID" value="NZ_AP017313.1"/>
</dbReference>
<evidence type="ECO:0000313" key="1">
    <source>
        <dbReference type="EMBL" id="BAU54454.1"/>
    </source>
</evidence>
<evidence type="ECO:0000313" key="2">
    <source>
        <dbReference type="Proteomes" id="UP000218263"/>
    </source>
</evidence>
<organism evidence="1 2">
    <name type="scientific">Mucilaginibacter gotjawali</name>
    <dbReference type="NCBI Taxonomy" id="1550579"/>
    <lineage>
        <taxon>Bacteria</taxon>
        <taxon>Pseudomonadati</taxon>
        <taxon>Bacteroidota</taxon>
        <taxon>Sphingobacteriia</taxon>
        <taxon>Sphingobacteriales</taxon>
        <taxon>Sphingobacteriaceae</taxon>
        <taxon>Mucilaginibacter</taxon>
    </lineage>
</organism>
<dbReference type="KEGG" id="mgot:MgSA37_02630"/>
<dbReference type="Pfam" id="PF12969">
    <property type="entry name" value="DUF3857"/>
    <property type="match status" value="1"/>
</dbReference>
<name>A0A0X8X2B1_9SPHI</name>
<accession>A0A0X8X2B1</accession>
<reference evidence="1 2" key="1">
    <citation type="submission" date="2015-12" db="EMBL/GenBank/DDBJ databases">
        <title>Genome sequence of Mucilaginibacter gotjawali.</title>
        <authorList>
            <person name="Lee J.S."/>
            <person name="Lee K.C."/>
            <person name="Kim K.K."/>
            <person name="Lee B.W."/>
        </authorList>
    </citation>
    <scope>NUCLEOTIDE SEQUENCE [LARGE SCALE GENOMIC DNA]</scope>
    <source>
        <strain evidence="1 2">SA3-7</strain>
    </source>
</reference>
<dbReference type="Gene3D" id="2.60.40.3140">
    <property type="match status" value="1"/>
</dbReference>
<proteinExistence type="predicted"/>
<sequence length="742" mass="84618">MKPFLFLTFALLTAINLFAQDNIPYAEKAMQIQKDVWGTTVPEFKSTTVPANLANESAVVLARSFSLQRTSKPRIKFMIITAGVTTRTIKLTTYHERVKINDKSALENFSTIEYQKKLDNSTSFLFNKFGNVKDTYIGAKIIKPDGKETIVNTGEEVLLKNEQKDQKGKLAIPGLQAGDILDYYISNSDFSETAAGNSFKDNDNLFVLADEYPVLYYSIDFQYNKKIKVQYINANGAPKFVESNNENDDLLLSLKLRNLPKYQSALWTSPLRQYPYIEIGSTYGAKINTMMGYDYEKDPNASRFENNELGFESAFKEYPGFNEIEGKLKDYFGSHKNLKNAPLDSILKVIYDEWKFNVFCNYSGKELESINDMNYRKARSEYAAIIMSMMLTDLDIDNEVLLVASRNSNTLENVYNMDDMDAMIEINTTRPMYLCFDDIVTHFNEIPVRYQGEKAVELFPKRHNAQRYTFTSSTTTLPVTTSDKNQVEESLQVSLLPSNPQKLKITRLVKEQGESRHSDQKLLLPVQDIDDGYRDIVKGDELAKRLKKNDETKKMVADYTYAFTKEKMDMVKNFTSEIKSQYDQDPEQVTETKIINPALENNSPVFQFSSSFVLNNLVKKAGNNYIIDAGKLTGGFYKLEDKYRKRTIDIYMPCARSFKYSISITIPPGYSAKGMEELAVKKVNKTGLFTSSAVVDGNNLIITVNRVYNNNFEKASDWPLVMELIDAASNFNSQKILLEKKG</sequence>
<dbReference type="InterPro" id="IPR024618">
    <property type="entry name" value="DUF3857"/>
</dbReference>
<dbReference type="AlphaFoldDB" id="A0A0X8X2B1"/>
<dbReference type="OrthoDB" id="1153981at2"/>
<dbReference type="EMBL" id="AP017313">
    <property type="protein sequence ID" value="BAU54454.1"/>
    <property type="molecule type" value="Genomic_DNA"/>
</dbReference>
<gene>
    <name evidence="1" type="ORF">MgSA37_02630</name>
</gene>
<protein>
    <submittedName>
        <fullName evidence="1">Uncharacterized protein</fullName>
    </submittedName>
</protein>
<dbReference type="Gene3D" id="2.60.120.1130">
    <property type="match status" value="1"/>
</dbReference>
<keyword evidence="2" id="KW-1185">Reference proteome</keyword>